<reference evidence="1 2" key="1">
    <citation type="journal article" date="2018" name="Front. Plant Sci.">
        <title>Red Clover (Trifolium pratense) and Zigzag Clover (T. medium) - A Picture of Genomic Similarities and Differences.</title>
        <authorList>
            <person name="Dluhosova J."/>
            <person name="Istvanek J."/>
            <person name="Nedelnik J."/>
            <person name="Repkova J."/>
        </authorList>
    </citation>
    <scope>NUCLEOTIDE SEQUENCE [LARGE SCALE GENOMIC DNA]</scope>
    <source>
        <strain evidence="2">cv. 10/8</strain>
        <tissue evidence="1">Leaf</tissue>
    </source>
</reference>
<evidence type="ECO:0000313" key="1">
    <source>
        <dbReference type="EMBL" id="MCI46158.1"/>
    </source>
</evidence>
<proteinExistence type="predicted"/>
<dbReference type="AlphaFoldDB" id="A0A392SBC8"/>
<accession>A0A392SBC8</accession>
<keyword evidence="2" id="KW-1185">Reference proteome</keyword>
<organism evidence="1 2">
    <name type="scientific">Trifolium medium</name>
    <dbReference type="NCBI Taxonomy" id="97028"/>
    <lineage>
        <taxon>Eukaryota</taxon>
        <taxon>Viridiplantae</taxon>
        <taxon>Streptophyta</taxon>
        <taxon>Embryophyta</taxon>
        <taxon>Tracheophyta</taxon>
        <taxon>Spermatophyta</taxon>
        <taxon>Magnoliopsida</taxon>
        <taxon>eudicotyledons</taxon>
        <taxon>Gunneridae</taxon>
        <taxon>Pentapetalae</taxon>
        <taxon>rosids</taxon>
        <taxon>fabids</taxon>
        <taxon>Fabales</taxon>
        <taxon>Fabaceae</taxon>
        <taxon>Papilionoideae</taxon>
        <taxon>50 kb inversion clade</taxon>
        <taxon>NPAAA clade</taxon>
        <taxon>Hologalegina</taxon>
        <taxon>IRL clade</taxon>
        <taxon>Trifolieae</taxon>
        <taxon>Trifolium</taxon>
    </lineage>
</organism>
<protein>
    <submittedName>
        <fullName evidence="1">Uncharacterized protein</fullName>
    </submittedName>
</protein>
<dbReference type="Proteomes" id="UP000265520">
    <property type="component" value="Unassembled WGS sequence"/>
</dbReference>
<name>A0A392SBC8_9FABA</name>
<sequence>MNIRHNTTISNRNITKKLAQFFIIPYSQLYMPWHNSSFSCCPLQHFQPTLIPDVVSK</sequence>
<dbReference type="EMBL" id="LXQA010353504">
    <property type="protein sequence ID" value="MCI46158.1"/>
    <property type="molecule type" value="Genomic_DNA"/>
</dbReference>
<evidence type="ECO:0000313" key="2">
    <source>
        <dbReference type="Proteomes" id="UP000265520"/>
    </source>
</evidence>
<comment type="caution">
    <text evidence="1">The sequence shown here is derived from an EMBL/GenBank/DDBJ whole genome shotgun (WGS) entry which is preliminary data.</text>
</comment>
<feature type="non-terminal residue" evidence="1">
    <location>
        <position position="57"/>
    </location>
</feature>